<dbReference type="PANTHER" id="PTHR31549:SF277">
    <property type="entry name" value="OS08G0167400 PROTEIN"/>
    <property type="match status" value="1"/>
</dbReference>
<dbReference type="AlphaFoldDB" id="A0A2H5MVE1"/>
<evidence type="ECO:0000256" key="1">
    <source>
        <dbReference type="SAM" id="MobiDB-lite"/>
    </source>
</evidence>
<dbReference type="InterPro" id="IPR004158">
    <property type="entry name" value="DUF247_pln"/>
</dbReference>
<protein>
    <submittedName>
        <fullName evidence="2">Uncharacterized protein</fullName>
    </submittedName>
</protein>
<comment type="caution">
    <text evidence="2">The sequence shown here is derived from an EMBL/GenBank/DDBJ whole genome shotgun (WGS) entry which is preliminary data.</text>
</comment>
<name>A0A2H5MVE1_CITUN</name>
<organism evidence="2 3">
    <name type="scientific">Citrus unshiu</name>
    <name type="common">Satsuma mandarin</name>
    <name type="synonym">Citrus nobilis var. unshiu</name>
    <dbReference type="NCBI Taxonomy" id="55188"/>
    <lineage>
        <taxon>Eukaryota</taxon>
        <taxon>Viridiplantae</taxon>
        <taxon>Streptophyta</taxon>
        <taxon>Embryophyta</taxon>
        <taxon>Tracheophyta</taxon>
        <taxon>Spermatophyta</taxon>
        <taxon>Magnoliopsida</taxon>
        <taxon>eudicotyledons</taxon>
        <taxon>Gunneridae</taxon>
        <taxon>Pentapetalae</taxon>
        <taxon>rosids</taxon>
        <taxon>malvids</taxon>
        <taxon>Sapindales</taxon>
        <taxon>Rutaceae</taxon>
        <taxon>Aurantioideae</taxon>
        <taxon>Citrus</taxon>
    </lineage>
</organism>
<accession>A0A2H5MVE1</accession>
<gene>
    <name evidence="2" type="ORF">CUMW_272950</name>
</gene>
<keyword evidence="3" id="KW-1185">Reference proteome</keyword>
<dbReference type="PANTHER" id="PTHR31549">
    <property type="entry name" value="PROTEIN, PUTATIVE (DUF247)-RELATED-RELATED"/>
    <property type="match status" value="1"/>
</dbReference>
<sequence length="356" mass="40723">MKHTVEAYLRKTTWRPELYGMVSYKLDAAKRAQKQLHGDYTFEHIVDQLKDLALQIRACYHKYLNFSDETLAWMMAIDASFLLEFLQIYTMNDDEKAAHNVILRDLVMLENQIPLFVLRKMLEIQYSSLESADDMLMSIAFTSQDEGQAINQNFRVCPFARHSIRHICAKSEAMQPEEIYSDYTKRLISQLWKLLLSRVNKGPIKLIKKLVVSKPTKLLSKLPWKTLQDVVFPQQNVEKKSDDESSTSSKPMNKPPLVEEITIPSITEPAKSNVCFLPTVGNISTVSFDAKKAILHLPTISLDFNTEVVLRNVVAYEASSASGPLVLTRYTELMNGIIDTEEDAKFLREKGVIVNR</sequence>
<proteinExistence type="predicted"/>
<dbReference type="STRING" id="55188.A0A2H5MVE1"/>
<reference evidence="2 3" key="1">
    <citation type="journal article" date="2017" name="Front. Genet.">
        <title>Draft sequencing of the heterozygous diploid genome of Satsuma (Citrus unshiu Marc.) using a hybrid assembly approach.</title>
        <authorList>
            <person name="Shimizu T."/>
            <person name="Tanizawa Y."/>
            <person name="Mochizuki T."/>
            <person name="Nagasaki H."/>
            <person name="Yoshioka T."/>
            <person name="Toyoda A."/>
            <person name="Fujiyama A."/>
            <person name="Kaminuma E."/>
            <person name="Nakamura Y."/>
        </authorList>
    </citation>
    <scope>NUCLEOTIDE SEQUENCE [LARGE SCALE GENOMIC DNA]</scope>
    <source>
        <strain evidence="3">cv. Miyagawa wase</strain>
    </source>
</reference>
<dbReference type="Proteomes" id="UP000236630">
    <property type="component" value="Unassembled WGS sequence"/>
</dbReference>
<dbReference type="Pfam" id="PF03140">
    <property type="entry name" value="DUF247"/>
    <property type="match status" value="1"/>
</dbReference>
<evidence type="ECO:0000313" key="2">
    <source>
        <dbReference type="EMBL" id="GAY31960.1"/>
    </source>
</evidence>
<feature type="region of interest" description="Disordered" evidence="1">
    <location>
        <begin position="235"/>
        <end position="254"/>
    </location>
</feature>
<dbReference type="EMBL" id="BDQV01001307">
    <property type="protein sequence ID" value="GAY31960.1"/>
    <property type="molecule type" value="Genomic_DNA"/>
</dbReference>
<evidence type="ECO:0000313" key="3">
    <source>
        <dbReference type="Proteomes" id="UP000236630"/>
    </source>
</evidence>